<sequence>MKGIDKDLISGLIPAKSIKQEVYEILISNAGNRLTSELIAGLNARLQNVIEKAIKEQQPREIGEKCND</sequence>
<proteinExistence type="predicted"/>
<reference evidence="1 2" key="1">
    <citation type="submission" date="2023-11" db="EMBL/GenBank/DDBJ databases">
        <title>Plant-associative lifestyle of Vibrio porteresiae and its evolutionary dynamics.</title>
        <authorList>
            <person name="Rameshkumar N."/>
            <person name="Kirti K."/>
        </authorList>
    </citation>
    <scope>NUCLEOTIDE SEQUENCE [LARGE SCALE GENOMIC DNA]</scope>
    <source>
        <strain evidence="1 2">MSSRF30</strain>
    </source>
</reference>
<organism evidence="1 2">
    <name type="scientific">Vibrio porteresiae DSM 19223</name>
    <dbReference type="NCBI Taxonomy" id="1123496"/>
    <lineage>
        <taxon>Bacteria</taxon>
        <taxon>Pseudomonadati</taxon>
        <taxon>Pseudomonadota</taxon>
        <taxon>Gammaproteobacteria</taxon>
        <taxon>Vibrionales</taxon>
        <taxon>Vibrionaceae</taxon>
        <taxon>Vibrio</taxon>
    </lineage>
</organism>
<accession>A0ABZ0Q8Y8</accession>
<protein>
    <submittedName>
        <fullName evidence="1">Uncharacterized protein</fullName>
    </submittedName>
</protein>
<name>A0ABZ0Q8Y8_9VIBR</name>
<keyword evidence="2" id="KW-1185">Reference proteome</keyword>
<evidence type="ECO:0000313" key="2">
    <source>
        <dbReference type="Proteomes" id="UP001304071"/>
    </source>
</evidence>
<dbReference type="Proteomes" id="UP001304071">
    <property type="component" value="Chromosome 1"/>
</dbReference>
<dbReference type="EMBL" id="CP138203">
    <property type="protein sequence ID" value="WPC72912.1"/>
    <property type="molecule type" value="Genomic_DNA"/>
</dbReference>
<dbReference type="RefSeq" id="WP_261892722.1">
    <property type="nucleotide sequence ID" value="NZ_AP024895.1"/>
</dbReference>
<gene>
    <name evidence="1" type="ORF">R8Z52_12330</name>
</gene>
<evidence type="ECO:0000313" key="1">
    <source>
        <dbReference type="EMBL" id="WPC72912.1"/>
    </source>
</evidence>